<comment type="caution">
    <text evidence="5">The sequence shown here is derived from an EMBL/GenBank/DDBJ whole genome shotgun (WGS) entry which is preliminary data.</text>
</comment>
<dbReference type="EMBL" id="BBWU01000019">
    <property type="protein sequence ID" value="GAO38786.1"/>
    <property type="molecule type" value="Genomic_DNA"/>
</dbReference>
<feature type="domain" description="Plastocyanin-like" evidence="4">
    <location>
        <begin position="35"/>
        <end position="130"/>
    </location>
</feature>
<accession>A0A0E9MMX5</accession>
<feature type="signal peptide" evidence="3">
    <location>
        <begin position="1"/>
        <end position="19"/>
    </location>
</feature>
<dbReference type="SUPFAM" id="SSF49503">
    <property type="entry name" value="Cupredoxins"/>
    <property type="match status" value="1"/>
</dbReference>
<dbReference type="AlphaFoldDB" id="A0A0E9MMX5"/>
<dbReference type="GO" id="GO:0005507">
    <property type="term" value="F:copper ion binding"/>
    <property type="evidence" value="ECO:0007669"/>
    <property type="project" value="InterPro"/>
</dbReference>
<keyword evidence="3" id="KW-0732">Signal</keyword>
<organism evidence="5 6">
    <name type="scientific">Sphingomonas changbaiensis NBRC 104936</name>
    <dbReference type="NCBI Taxonomy" id="1219043"/>
    <lineage>
        <taxon>Bacteria</taxon>
        <taxon>Pseudomonadati</taxon>
        <taxon>Pseudomonadota</taxon>
        <taxon>Alphaproteobacteria</taxon>
        <taxon>Sphingomonadales</taxon>
        <taxon>Sphingomonadaceae</taxon>
        <taxon>Sphingomonas</taxon>
    </lineage>
</organism>
<dbReference type="PANTHER" id="PTHR38439:SF3">
    <property type="entry name" value="COPPER-RESISTANT CUPROPROTEIN COPI"/>
    <property type="match status" value="1"/>
</dbReference>
<dbReference type="RefSeq" id="WP_046347642.1">
    <property type="nucleotide sequence ID" value="NZ_BBWU01000019.1"/>
</dbReference>
<dbReference type="Pfam" id="PF07731">
    <property type="entry name" value="Cu-oxidase_2"/>
    <property type="match status" value="1"/>
</dbReference>
<dbReference type="InterPro" id="IPR011706">
    <property type="entry name" value="Cu-oxidase_C"/>
</dbReference>
<dbReference type="Gene3D" id="2.60.40.420">
    <property type="entry name" value="Cupredoxins - blue copper proteins"/>
    <property type="match status" value="1"/>
</dbReference>
<dbReference type="InterPro" id="IPR050845">
    <property type="entry name" value="Cu-binding_ET"/>
</dbReference>
<evidence type="ECO:0000313" key="5">
    <source>
        <dbReference type="EMBL" id="GAO38786.1"/>
    </source>
</evidence>
<dbReference type="InterPro" id="IPR008972">
    <property type="entry name" value="Cupredoxin"/>
</dbReference>
<dbReference type="STRING" id="1219043.SCH01S_19_00900"/>
<evidence type="ECO:0000256" key="3">
    <source>
        <dbReference type="SAM" id="SignalP"/>
    </source>
</evidence>
<evidence type="ECO:0000313" key="6">
    <source>
        <dbReference type="Proteomes" id="UP000033202"/>
    </source>
</evidence>
<evidence type="ECO:0000259" key="4">
    <source>
        <dbReference type="Pfam" id="PF07731"/>
    </source>
</evidence>
<keyword evidence="1" id="KW-0479">Metal-binding</keyword>
<dbReference type="GO" id="GO:0016491">
    <property type="term" value="F:oxidoreductase activity"/>
    <property type="evidence" value="ECO:0007669"/>
    <property type="project" value="InterPro"/>
</dbReference>
<evidence type="ECO:0000256" key="2">
    <source>
        <dbReference type="ARBA" id="ARBA00023008"/>
    </source>
</evidence>
<protein>
    <recommendedName>
        <fullName evidence="4">Plastocyanin-like domain-containing protein</fullName>
    </recommendedName>
</protein>
<name>A0A0E9MMX5_9SPHN</name>
<keyword evidence="2" id="KW-0186">Copper</keyword>
<sequence>MRYLLLALTLLALTSSARAQAPDWGTAHEIDVHLSNFHFTPDKIQMRHGEAYRLHLVNDASGGHNFDAGTFFAAAQIAPSDQAKVKKDTVELKGGETVDIRLVAPAAGTYKLHCSHFLHSSFGMTGEIVVS</sequence>
<dbReference type="Proteomes" id="UP000033202">
    <property type="component" value="Unassembled WGS sequence"/>
</dbReference>
<evidence type="ECO:0000256" key="1">
    <source>
        <dbReference type="ARBA" id="ARBA00022723"/>
    </source>
</evidence>
<dbReference type="OrthoDB" id="7408985at2"/>
<feature type="chain" id="PRO_5002429205" description="Plastocyanin-like domain-containing protein" evidence="3">
    <location>
        <begin position="20"/>
        <end position="131"/>
    </location>
</feature>
<reference evidence="5 6" key="1">
    <citation type="submission" date="2015-04" db="EMBL/GenBank/DDBJ databases">
        <title>Whole genome shotgun sequence of Sphingomonas changbaiensis NBRC 104936.</title>
        <authorList>
            <person name="Katano-Makiyama Y."/>
            <person name="Hosoyama A."/>
            <person name="Hashimoto M."/>
            <person name="Noguchi M."/>
            <person name="Tsuchikane K."/>
            <person name="Ohji S."/>
            <person name="Yamazoe A."/>
            <person name="Ichikawa N."/>
            <person name="Kimura A."/>
            <person name="Fujita N."/>
        </authorList>
    </citation>
    <scope>NUCLEOTIDE SEQUENCE [LARGE SCALE GENOMIC DNA]</scope>
    <source>
        <strain evidence="5 6">NBRC 104936</strain>
    </source>
</reference>
<keyword evidence="6" id="KW-1185">Reference proteome</keyword>
<proteinExistence type="predicted"/>
<dbReference type="PANTHER" id="PTHR38439">
    <property type="entry name" value="AURACYANIN-B"/>
    <property type="match status" value="1"/>
</dbReference>
<gene>
    <name evidence="5" type="ORF">SCH01S_19_00900</name>
</gene>